<organism evidence="1">
    <name type="scientific">marine sediment metagenome</name>
    <dbReference type="NCBI Taxonomy" id="412755"/>
    <lineage>
        <taxon>unclassified sequences</taxon>
        <taxon>metagenomes</taxon>
        <taxon>ecological metagenomes</taxon>
    </lineage>
</organism>
<dbReference type="EMBL" id="LAZR01004284">
    <property type="protein sequence ID" value="KKN10015.1"/>
    <property type="molecule type" value="Genomic_DNA"/>
</dbReference>
<name>A0A0F9MRL6_9ZZZZ</name>
<sequence>MTPADWTVYSKLWILAVDERTEVIDRLRWSDRQLARKFAIDRRALAKSLRKCSTTLGLIGATEESIIVYGVKDMHDKMEWNNWDKSVPVTSPPPEPVSVSAPVSTPTPAENWCVCPDEITNEGWRKIVAPVVQQLIPPTRHSQEHLLLWCKATMRATSAEKARAAVRAFVANRDPDASGPPKVPEFKKWVQWDQY</sequence>
<proteinExistence type="predicted"/>
<protein>
    <submittedName>
        <fullName evidence="1">Uncharacterized protein</fullName>
    </submittedName>
</protein>
<gene>
    <name evidence="1" type="ORF">LCGC14_1040700</name>
</gene>
<dbReference type="AlphaFoldDB" id="A0A0F9MRL6"/>
<reference evidence="1" key="1">
    <citation type="journal article" date="2015" name="Nature">
        <title>Complex archaea that bridge the gap between prokaryotes and eukaryotes.</title>
        <authorList>
            <person name="Spang A."/>
            <person name="Saw J.H."/>
            <person name="Jorgensen S.L."/>
            <person name="Zaremba-Niedzwiedzka K."/>
            <person name="Martijn J."/>
            <person name="Lind A.E."/>
            <person name="van Eijk R."/>
            <person name="Schleper C."/>
            <person name="Guy L."/>
            <person name="Ettema T.J."/>
        </authorList>
    </citation>
    <scope>NUCLEOTIDE SEQUENCE</scope>
</reference>
<accession>A0A0F9MRL6</accession>
<evidence type="ECO:0000313" key="1">
    <source>
        <dbReference type="EMBL" id="KKN10015.1"/>
    </source>
</evidence>
<comment type="caution">
    <text evidence="1">The sequence shown here is derived from an EMBL/GenBank/DDBJ whole genome shotgun (WGS) entry which is preliminary data.</text>
</comment>